<dbReference type="OrthoDB" id="8823540at2"/>
<evidence type="ECO:0000256" key="2">
    <source>
        <dbReference type="ARBA" id="ARBA00023125"/>
    </source>
</evidence>
<dbReference type="PANTHER" id="PTHR30349">
    <property type="entry name" value="PHAGE INTEGRASE-RELATED"/>
    <property type="match status" value="1"/>
</dbReference>
<dbReference type="GO" id="GO:0006310">
    <property type="term" value="P:DNA recombination"/>
    <property type="evidence" value="ECO:0007669"/>
    <property type="project" value="UniProtKB-KW"/>
</dbReference>
<dbReference type="AlphaFoldDB" id="A0A1C4GUR3"/>
<keyword evidence="2" id="KW-0238">DNA-binding</keyword>
<dbReference type="InterPro" id="IPR050090">
    <property type="entry name" value="Tyrosine_recombinase_XerCD"/>
</dbReference>
<evidence type="ECO:0000256" key="3">
    <source>
        <dbReference type="ARBA" id="ARBA00023172"/>
    </source>
</evidence>
<dbReference type="Proteomes" id="UP000243661">
    <property type="component" value="Unassembled WGS sequence"/>
</dbReference>
<name>A0A1C4GUR3_9GAMM</name>
<evidence type="ECO:0000256" key="1">
    <source>
        <dbReference type="ARBA" id="ARBA00022908"/>
    </source>
</evidence>
<dbReference type="Gene3D" id="1.10.443.10">
    <property type="entry name" value="Intergrase catalytic core"/>
    <property type="match status" value="1"/>
</dbReference>
<reference evidence="4 5" key="1">
    <citation type="submission" date="2016-08" db="EMBL/GenBank/DDBJ databases">
        <authorList>
            <person name="Seilhamer J.J."/>
        </authorList>
    </citation>
    <scope>NUCLEOTIDE SEQUENCE [LARGE SCALE GENOMIC DNA]</scope>
    <source>
        <strain evidence="4 5">ANC 4874</strain>
    </source>
</reference>
<dbReference type="EMBL" id="FMBK01000006">
    <property type="protein sequence ID" value="SCC71958.1"/>
    <property type="molecule type" value="Genomic_DNA"/>
</dbReference>
<accession>A0A1C4GUR3</accession>
<dbReference type="InterPro" id="IPR011010">
    <property type="entry name" value="DNA_brk_join_enz"/>
</dbReference>
<evidence type="ECO:0000313" key="5">
    <source>
        <dbReference type="Proteomes" id="UP000243661"/>
    </source>
</evidence>
<dbReference type="PANTHER" id="PTHR30349:SF64">
    <property type="entry name" value="PROPHAGE INTEGRASE INTD-RELATED"/>
    <property type="match status" value="1"/>
</dbReference>
<dbReference type="RefSeq" id="WP_092719669.1">
    <property type="nucleotide sequence ID" value="NZ_FMBK01000006.1"/>
</dbReference>
<proteinExistence type="predicted"/>
<evidence type="ECO:0008006" key="6">
    <source>
        <dbReference type="Google" id="ProtNLM"/>
    </source>
</evidence>
<dbReference type="GO" id="GO:0003677">
    <property type="term" value="F:DNA binding"/>
    <property type="evidence" value="ECO:0007669"/>
    <property type="project" value="UniProtKB-KW"/>
</dbReference>
<keyword evidence="1" id="KW-0229">DNA integration</keyword>
<gene>
    <name evidence="4" type="ORF">GA0116959_106186</name>
</gene>
<organism evidence="4 5">
    <name type="scientific">Acinetobacter albensis</name>
    <dbReference type="NCBI Taxonomy" id="1673609"/>
    <lineage>
        <taxon>Bacteria</taxon>
        <taxon>Pseudomonadati</taxon>
        <taxon>Pseudomonadota</taxon>
        <taxon>Gammaproteobacteria</taxon>
        <taxon>Moraxellales</taxon>
        <taxon>Moraxellaceae</taxon>
        <taxon>Acinetobacter</taxon>
    </lineage>
</organism>
<evidence type="ECO:0000313" key="4">
    <source>
        <dbReference type="EMBL" id="SCC71958.1"/>
    </source>
</evidence>
<sequence length="485" mass="56366">MIKRAKKLTLSTFVQTEVTTEDADRASRVQLANGSEYFITPVEQLDFEYDEVLGAIQVALPVRFNLYPIVMDSKNVPWAEANIFLLSKIKNSLKVVMSTYTSLASDLVAYRQFLDESEINWIDFPKNKLNRPTYRYRAYLKMLIETDEVAVTTARRRMGSIIAFYRWLHAEGVLIPEFPMWKESDHYIELKNQYGGHYSKHVKSTDISIKSINSNNPYADEIDDGGQLRPLSIKEQKWVLEALLSLANTEMTLIHLCSLLTGARIQTILTFRLHHVFTEIDNPNLFEVRIPVGPKTGIDTKNDKKIVLHLPLWFYQKLHTYALSQRAQKRRQKAVNGDSEDQYLFLSTRGAPFYQSKEDLHRFNKDFSLHHAKTGQAVRQFITEKVVPFIRQRFDAPNFNYKFHDLRASYGMNLTDAQLELVSHGERSLHEAREFVKIRMCHESSATTDLYLQYRSNLKLVRSIATEYDQHLVRLAQTELEVDRS</sequence>
<dbReference type="InterPro" id="IPR013762">
    <property type="entry name" value="Integrase-like_cat_sf"/>
</dbReference>
<protein>
    <recommendedName>
        <fullName evidence="6">Phage integrase family protein</fullName>
    </recommendedName>
</protein>
<dbReference type="SUPFAM" id="SSF56349">
    <property type="entry name" value="DNA breaking-rejoining enzymes"/>
    <property type="match status" value="1"/>
</dbReference>
<dbReference type="InterPro" id="IPR010998">
    <property type="entry name" value="Integrase_recombinase_N"/>
</dbReference>
<dbReference type="GO" id="GO:0015074">
    <property type="term" value="P:DNA integration"/>
    <property type="evidence" value="ECO:0007669"/>
    <property type="project" value="UniProtKB-KW"/>
</dbReference>
<keyword evidence="3" id="KW-0233">DNA recombination</keyword>
<dbReference type="Gene3D" id="1.10.150.130">
    <property type="match status" value="1"/>
</dbReference>